<dbReference type="FunFam" id="1.10.8.270:FF:000014">
    <property type="entry name" value="Putative TBC1 domain family member 2B"/>
    <property type="match status" value="1"/>
</dbReference>
<feature type="domain" description="Rab-GAP TBC" evidence="4">
    <location>
        <begin position="605"/>
        <end position="799"/>
    </location>
</feature>
<dbReference type="RefSeq" id="XP_066926048.1">
    <property type="nucleotide sequence ID" value="XM_067069947.1"/>
</dbReference>
<dbReference type="SMART" id="SM00233">
    <property type="entry name" value="PH"/>
    <property type="match status" value="1"/>
</dbReference>
<dbReference type="SUPFAM" id="SSF50729">
    <property type="entry name" value="PH domain-like"/>
    <property type="match status" value="1"/>
</dbReference>
<evidence type="ECO:0000313" key="5">
    <source>
        <dbReference type="EnsemblMetazoa" id="CLYHEMP006216.2"/>
    </source>
</evidence>
<keyword evidence="1" id="KW-0175">Coiled coil</keyword>
<dbReference type="GO" id="GO:0031267">
    <property type="term" value="F:small GTPase binding"/>
    <property type="evidence" value="ECO:0007669"/>
    <property type="project" value="TreeGrafter"/>
</dbReference>
<dbReference type="InterPro" id="IPR001849">
    <property type="entry name" value="PH_domain"/>
</dbReference>
<dbReference type="InterPro" id="IPR035969">
    <property type="entry name" value="Rab-GAP_TBC_sf"/>
</dbReference>
<dbReference type="GO" id="GO:0005096">
    <property type="term" value="F:GTPase activator activity"/>
    <property type="evidence" value="ECO:0007669"/>
    <property type="project" value="TreeGrafter"/>
</dbReference>
<keyword evidence="6" id="KW-1185">Reference proteome</keyword>
<dbReference type="FunFam" id="2.30.29.30:FF:000248">
    <property type="entry name" value="TBC1 domain family member 2A isoform X1"/>
    <property type="match status" value="1"/>
</dbReference>
<dbReference type="Gene3D" id="2.30.29.30">
    <property type="entry name" value="Pleckstrin-homology domain (PH domain)/Phosphotyrosine-binding domain (PTB)"/>
    <property type="match status" value="1"/>
</dbReference>
<evidence type="ECO:0000259" key="4">
    <source>
        <dbReference type="PROSITE" id="PS50086"/>
    </source>
</evidence>
<dbReference type="OrthoDB" id="294251at2759"/>
<dbReference type="PANTHER" id="PTHR47219:SF20">
    <property type="entry name" value="TBC1 DOMAIN FAMILY MEMBER 2B"/>
    <property type="match status" value="1"/>
</dbReference>
<dbReference type="AlphaFoldDB" id="A0A7M5VA46"/>
<dbReference type="Pfam" id="PF00566">
    <property type="entry name" value="RabGAP-TBC"/>
    <property type="match status" value="1"/>
</dbReference>
<evidence type="ECO:0000256" key="1">
    <source>
        <dbReference type="SAM" id="Coils"/>
    </source>
</evidence>
<dbReference type="InterPro" id="IPR050302">
    <property type="entry name" value="Rab_GAP_TBC_domain"/>
</dbReference>
<dbReference type="Gene3D" id="1.10.8.270">
    <property type="entry name" value="putative rabgap domain of human tbc1 domain family member 14 like domains"/>
    <property type="match status" value="1"/>
</dbReference>
<organism evidence="5 6">
    <name type="scientific">Clytia hemisphaerica</name>
    <dbReference type="NCBI Taxonomy" id="252671"/>
    <lineage>
        <taxon>Eukaryota</taxon>
        <taxon>Metazoa</taxon>
        <taxon>Cnidaria</taxon>
        <taxon>Hydrozoa</taxon>
        <taxon>Hydroidolina</taxon>
        <taxon>Leptothecata</taxon>
        <taxon>Obeliida</taxon>
        <taxon>Clytiidae</taxon>
        <taxon>Clytia</taxon>
    </lineage>
</organism>
<feature type="coiled-coil region" evidence="1">
    <location>
        <begin position="337"/>
        <end position="381"/>
    </location>
</feature>
<evidence type="ECO:0000259" key="3">
    <source>
        <dbReference type="PROSITE" id="PS50003"/>
    </source>
</evidence>
<dbReference type="PANTHER" id="PTHR47219">
    <property type="entry name" value="RAB GTPASE-ACTIVATING PROTEIN 1-LIKE"/>
    <property type="match status" value="1"/>
</dbReference>
<feature type="compositionally biased region" description="Basic and acidic residues" evidence="2">
    <location>
        <begin position="886"/>
        <end position="899"/>
    </location>
</feature>
<evidence type="ECO:0000313" key="6">
    <source>
        <dbReference type="Proteomes" id="UP000594262"/>
    </source>
</evidence>
<accession>A0A7M5VA46</accession>
<protein>
    <submittedName>
        <fullName evidence="5">Uncharacterized protein</fullName>
    </submittedName>
</protein>
<dbReference type="SMART" id="SM00164">
    <property type="entry name" value="TBC"/>
    <property type="match status" value="1"/>
</dbReference>
<dbReference type="SUPFAM" id="SSF47923">
    <property type="entry name" value="Ypt/Rab-GAP domain of gyp1p"/>
    <property type="match status" value="2"/>
</dbReference>
<evidence type="ECO:0000256" key="2">
    <source>
        <dbReference type="SAM" id="MobiDB-lite"/>
    </source>
</evidence>
<dbReference type="Proteomes" id="UP000594262">
    <property type="component" value="Unplaced"/>
</dbReference>
<feature type="domain" description="PH" evidence="3">
    <location>
        <begin position="48"/>
        <end position="143"/>
    </location>
</feature>
<dbReference type="InterPro" id="IPR011993">
    <property type="entry name" value="PH-like_dom_sf"/>
</dbReference>
<name>A0A7M5VA46_9CNID</name>
<dbReference type="Pfam" id="PF00169">
    <property type="entry name" value="PH"/>
    <property type="match status" value="1"/>
</dbReference>
<sequence length="906" mass="104820">MTSKKEVQDPWEILEVPAVINFSSKSNEDEGEENDFSQNNSKTKKDNKERLCGYLNKMGAGIIKGWKKRWFVYDPRRCLLFYYRRPQDTEPLGTIDIASATFSYNPNVKALFSISSGDRLYQLEAPDNNAMMFWLQELQAKRREFSKLVEANAGNNRPTSGLLSDPIDAPQGGDDEADGFNKIIERPHNVGEKTALDSKGNFSFTHLNKEFKNWRQEKKSPNMQRREDDTKILESGNKRRVDFGFSKMVANLRNTNMPVISSPQPNNNNINQCRDCMEKLNMVKTLQEAISMAEKEITTRDEVIESISEQLRFASSSPTLVEKAPDIEEAEERELYILKLSRMIKSLNEKVDELTTTIRENERTLEEYEQKERVLKEMIHAKDNSIIALTNQVFSLEEKETTDVAQDVLIAFEEKPSEMTDSNSSPIELDYDQLKEACSAYQAQNNFLNSEILELHKLRTLDAEKILNANDNLEMKEAEVIKIRSRYLWLLKDCAGPKRETNMESDGVLEKLIDEAINEKADSTTEKKSPTEIRFADKYGFYDQIEKSDENALESLADHFESLSGDKELGSLEVSHGVKWENYLVAQGTAPLQKTEELKALVRSGIPHEFRARVWGDLVRLRSDHERTIAGQGYYANLLKEKKGAYSPSAKQIELDLLRTLPNNKYYDTLESEGISKLRRILTAYSWHNPAVGYCQGLNRLGAIALLYLDEETAFWCLVAITEHLMPIDYYSRTLLGAQIDQKVFRDLLDEKCPKLSAHLVSLQFDISLVSFNWFLTVFVDLFPIELTLRVWDTFLFEGSKVLFRYALSVFKLFEEEFLRFKDPGPMFNFFRNLPKKKFNIQKICYIAFNTMNPFSRRNVESKRKFYRPVLQAQLDEFEIMREEYKEKREDSISIHDEEPISDDEN</sequence>
<dbReference type="Gene3D" id="1.10.472.80">
    <property type="entry name" value="Ypt/Rab-GAP domain of gyp1p, domain 3"/>
    <property type="match status" value="1"/>
</dbReference>
<dbReference type="InterPro" id="IPR000195">
    <property type="entry name" value="Rab-GAP-TBC_dom"/>
</dbReference>
<dbReference type="CDD" id="cd01265">
    <property type="entry name" value="PH_TBC1D2A"/>
    <property type="match status" value="1"/>
</dbReference>
<dbReference type="Gene3D" id="1.10.10.750">
    <property type="entry name" value="Ypt/Rab-GAP domain of gyp1p, domain 1"/>
    <property type="match status" value="1"/>
</dbReference>
<dbReference type="GeneID" id="136813427"/>
<feature type="region of interest" description="Disordered" evidence="2">
    <location>
        <begin position="886"/>
        <end position="906"/>
    </location>
</feature>
<dbReference type="PROSITE" id="PS50086">
    <property type="entry name" value="TBC_RABGAP"/>
    <property type="match status" value="1"/>
</dbReference>
<dbReference type="PROSITE" id="PS50003">
    <property type="entry name" value="PH_DOMAIN"/>
    <property type="match status" value="1"/>
</dbReference>
<reference evidence="5" key="1">
    <citation type="submission" date="2021-01" db="UniProtKB">
        <authorList>
            <consortium name="EnsemblMetazoa"/>
        </authorList>
    </citation>
    <scope>IDENTIFICATION</scope>
</reference>
<proteinExistence type="predicted"/>
<dbReference type="EnsemblMetazoa" id="CLYHEMT006216.2">
    <property type="protein sequence ID" value="CLYHEMP006216.2"/>
    <property type="gene ID" value="CLYHEMG006216"/>
</dbReference>
<feature type="region of interest" description="Disordered" evidence="2">
    <location>
        <begin position="23"/>
        <end position="44"/>
    </location>
</feature>